<dbReference type="SUPFAM" id="SSF46458">
    <property type="entry name" value="Globin-like"/>
    <property type="match status" value="1"/>
</dbReference>
<dbReference type="Proteomes" id="UP001597102">
    <property type="component" value="Unassembled WGS sequence"/>
</dbReference>
<dbReference type="Pfam" id="PF00175">
    <property type="entry name" value="NAD_binding_1"/>
    <property type="match status" value="1"/>
</dbReference>
<dbReference type="InterPro" id="IPR017927">
    <property type="entry name" value="FAD-bd_FR_type"/>
</dbReference>
<comment type="domain">
    <text evidence="17">Consists of two distinct domains; an N-terminal heme-containing oxygen-binding domain and a C-terminal reductase domain with binding sites for FAD and NAD(P)H.</text>
</comment>
<organism evidence="20 21">
    <name type="scientific">Methyloligella solikamskensis</name>
    <dbReference type="NCBI Taxonomy" id="1177756"/>
    <lineage>
        <taxon>Bacteria</taxon>
        <taxon>Pseudomonadati</taxon>
        <taxon>Pseudomonadota</taxon>
        <taxon>Alphaproteobacteria</taxon>
        <taxon>Hyphomicrobiales</taxon>
        <taxon>Hyphomicrobiaceae</taxon>
        <taxon>Methyloligella</taxon>
    </lineage>
</organism>
<comment type="cofactor">
    <cofactor evidence="17">
        <name>heme b</name>
        <dbReference type="ChEBI" id="CHEBI:60344"/>
    </cofactor>
    <text evidence="17">Binds 1 heme b (iron(II)-protoporphyrin IX) group per subunit.</text>
</comment>
<keyword evidence="10 17" id="KW-0521">NADP</keyword>
<dbReference type="EC" id="1.14.12.17" evidence="17"/>
<comment type="catalytic activity">
    <reaction evidence="16 17">
        <text>2 nitric oxide + NADPH + 2 O2 = 2 nitrate + NADP(+) + H(+)</text>
        <dbReference type="Rhea" id="RHEA:19465"/>
        <dbReference type="ChEBI" id="CHEBI:15378"/>
        <dbReference type="ChEBI" id="CHEBI:15379"/>
        <dbReference type="ChEBI" id="CHEBI:16480"/>
        <dbReference type="ChEBI" id="CHEBI:17632"/>
        <dbReference type="ChEBI" id="CHEBI:57783"/>
        <dbReference type="ChEBI" id="CHEBI:58349"/>
        <dbReference type="EC" id="1.14.12.17"/>
    </reaction>
</comment>
<dbReference type="PRINTS" id="PR00406">
    <property type="entry name" value="CYTB5RDTASE"/>
</dbReference>
<feature type="binding site" evidence="17">
    <location>
        <begin position="278"/>
        <end position="283"/>
    </location>
    <ligand>
        <name>NADP(+)</name>
        <dbReference type="ChEBI" id="CHEBI:58349"/>
    </ligand>
</feature>
<comment type="caution">
    <text evidence="20">The sequence shown here is derived from an EMBL/GenBank/DDBJ whole genome shotgun (WGS) entry which is preliminary data.</text>
</comment>
<evidence type="ECO:0000256" key="17">
    <source>
        <dbReference type="HAMAP-Rule" id="MF_01252"/>
    </source>
</evidence>
<dbReference type="Gene3D" id="2.40.30.10">
    <property type="entry name" value="Translation factors"/>
    <property type="match status" value="1"/>
</dbReference>
<keyword evidence="4 17" id="KW-0216">Detoxification</keyword>
<dbReference type="Gene3D" id="3.40.50.80">
    <property type="entry name" value="Nucleotide-binding domain of ferredoxin-NADP reductase (FNR) module"/>
    <property type="match status" value="1"/>
</dbReference>
<dbReference type="PROSITE" id="PS01033">
    <property type="entry name" value="GLOBIN"/>
    <property type="match status" value="1"/>
</dbReference>
<feature type="active site" description="Charge relay system" evidence="17">
    <location>
        <position position="95"/>
    </location>
</feature>
<evidence type="ECO:0000256" key="12">
    <source>
        <dbReference type="ARBA" id="ARBA00023004"/>
    </source>
</evidence>
<feature type="binding site" evidence="17">
    <location>
        <begin position="205"/>
        <end position="208"/>
    </location>
    <ligand>
        <name>FAD</name>
        <dbReference type="ChEBI" id="CHEBI:57692"/>
    </ligand>
</feature>
<feature type="site" description="Involved in heme-bound ligand stabilization and O-O bond activation" evidence="17">
    <location>
        <position position="29"/>
    </location>
</feature>
<evidence type="ECO:0000256" key="14">
    <source>
        <dbReference type="ARBA" id="ARBA00025094"/>
    </source>
</evidence>
<evidence type="ECO:0000256" key="9">
    <source>
        <dbReference type="ARBA" id="ARBA00022827"/>
    </source>
</evidence>
<evidence type="ECO:0000256" key="1">
    <source>
        <dbReference type="ARBA" id="ARBA00006401"/>
    </source>
</evidence>
<dbReference type="InterPro" id="IPR000971">
    <property type="entry name" value="Globin"/>
</dbReference>
<dbReference type="PROSITE" id="PS51384">
    <property type="entry name" value="FAD_FR"/>
    <property type="match status" value="1"/>
</dbReference>
<protein>
    <recommendedName>
        <fullName evidence="17">Flavohemoprotein</fullName>
    </recommendedName>
    <alternativeName>
        <fullName evidence="17">Flavohemoglobin</fullName>
    </alternativeName>
    <alternativeName>
        <fullName evidence="17">Hemoglobin-like protein</fullName>
    </alternativeName>
    <alternativeName>
        <fullName evidence="17">Nitric oxide dioxygenase</fullName>
        <shortName evidence="17">NO oxygenase</shortName>
        <shortName evidence="17">NOD</shortName>
        <ecNumber evidence="17">1.14.12.17</ecNumber>
    </alternativeName>
</protein>
<evidence type="ECO:0000256" key="15">
    <source>
        <dbReference type="ARBA" id="ARBA00048649"/>
    </source>
</evidence>
<feature type="site" description="Influences the redox potential of the prosthetic heme and FAD groups" evidence="17">
    <location>
        <position position="84"/>
    </location>
</feature>
<evidence type="ECO:0000256" key="4">
    <source>
        <dbReference type="ARBA" id="ARBA00022575"/>
    </source>
</evidence>
<dbReference type="SUPFAM" id="SSF52343">
    <property type="entry name" value="Ferredoxin reductase-like, C-terminal NADP-linked domain"/>
    <property type="match status" value="1"/>
</dbReference>
<keyword evidence="12 17" id="KW-0408">Iron</keyword>
<keyword evidence="6 17" id="KW-0561">Oxygen transport</keyword>
<feature type="site" description="Influences the redox potential of the prosthetic heme and FAD groups" evidence="17">
    <location>
        <position position="398"/>
    </location>
</feature>
<dbReference type="InterPro" id="IPR012292">
    <property type="entry name" value="Globin/Proto"/>
</dbReference>
<keyword evidence="5 17" id="KW-0349">Heme</keyword>
<evidence type="ECO:0000256" key="11">
    <source>
        <dbReference type="ARBA" id="ARBA00023002"/>
    </source>
</evidence>
<sequence>MLSAETISIVKSTVPVLEAHGEALTRHFYKRMFSHNPEVKPFFNQAHQRAGLQQQALAGAICAYAANIDNLDALGPAVELIAEKHVSLQIKPEQYPIVGENLLESIKEVLGDGATDEVIQAWGEAYGFLAEVLIGREAQIYKEIASEPGGWSGFKRFRVARKEKESDIITSFYLEPIDGKPLPHFKPGQYITLQVPTRDGSTTMRNYSLSDRPGKAWFRISVKHEESKGPDAPEGYVSTRLHRETDVDDEIDVAAPCGEFYLHPDLDPKRPLVLLAGGVGITPLFSILADALQTTPDREILLVHGTLNESLQAFKPVIEQLAEKHPNFRRHYCYDEPARDGAQREAHMTTGLVDDAVLDPLLPADNAEYYFCGPRPFMTSIYRQLTARGIPNENLHFEFFGPRGELETAKAA</sequence>
<evidence type="ECO:0000256" key="13">
    <source>
        <dbReference type="ARBA" id="ARBA00023027"/>
    </source>
</evidence>
<keyword evidence="7 17" id="KW-0285">Flavoprotein</keyword>
<comment type="function">
    <text evidence="14 17">Is involved in NO detoxification in an aerobic process, termed nitric oxide dioxygenase (NOD) reaction that utilizes O(2) and NAD(P)H to convert NO to nitrate, which protects the bacterium from various noxious nitrogen compounds. Therefore, plays a central role in the inducible response to nitrosative stress.</text>
</comment>
<keyword evidence="13 17" id="KW-0520">NAD</keyword>
<evidence type="ECO:0000256" key="10">
    <source>
        <dbReference type="ARBA" id="ARBA00022857"/>
    </source>
</evidence>
<evidence type="ECO:0000259" key="18">
    <source>
        <dbReference type="PROSITE" id="PS01033"/>
    </source>
</evidence>
<feature type="active site" description="Charge relay system" evidence="17">
    <location>
        <position position="137"/>
    </location>
</feature>
<evidence type="ECO:0000259" key="19">
    <source>
        <dbReference type="PROSITE" id="PS51384"/>
    </source>
</evidence>
<dbReference type="SUPFAM" id="SSF63380">
    <property type="entry name" value="Riboflavin synthase domain-like"/>
    <property type="match status" value="1"/>
</dbReference>
<feature type="binding site" evidence="17">
    <location>
        <position position="190"/>
    </location>
    <ligand>
        <name>FAD</name>
        <dbReference type="ChEBI" id="CHEBI:57692"/>
    </ligand>
</feature>
<evidence type="ECO:0000313" key="21">
    <source>
        <dbReference type="Proteomes" id="UP001597102"/>
    </source>
</evidence>
<dbReference type="InterPro" id="IPR009050">
    <property type="entry name" value="Globin-like_sf"/>
</dbReference>
<keyword evidence="3 17" id="KW-0813">Transport</keyword>
<dbReference type="CDD" id="cd06184">
    <property type="entry name" value="flavohem_like_fad_nad_binding"/>
    <property type="match status" value="1"/>
</dbReference>
<keyword evidence="8 17" id="KW-0479">Metal-binding</keyword>
<evidence type="ECO:0000256" key="8">
    <source>
        <dbReference type="ARBA" id="ARBA00022723"/>
    </source>
</evidence>
<feature type="region of interest" description="Reductase" evidence="17">
    <location>
        <begin position="149"/>
        <end position="412"/>
    </location>
</feature>
<dbReference type="Gene3D" id="1.10.490.10">
    <property type="entry name" value="Globins"/>
    <property type="match status" value="1"/>
</dbReference>
<comment type="similarity">
    <text evidence="2 17">Belongs to the globin family. Two-domain flavohemoproteins subfamily.</text>
</comment>
<feature type="domain" description="Globin" evidence="18">
    <location>
        <begin position="1"/>
        <end position="138"/>
    </location>
</feature>
<accession>A0ABW3J6Y2</accession>
<name>A0ABW3J6Y2_9HYPH</name>
<evidence type="ECO:0000256" key="5">
    <source>
        <dbReference type="ARBA" id="ARBA00022617"/>
    </source>
</evidence>
<evidence type="ECO:0000256" key="7">
    <source>
        <dbReference type="ARBA" id="ARBA00022630"/>
    </source>
</evidence>
<dbReference type="CDD" id="cd14783">
    <property type="entry name" value="FHb-globin_3"/>
    <property type="match status" value="1"/>
</dbReference>
<evidence type="ECO:0000256" key="6">
    <source>
        <dbReference type="ARBA" id="ARBA00022621"/>
    </source>
</evidence>
<comment type="catalytic activity">
    <reaction evidence="15 17">
        <text>2 nitric oxide + NADH + 2 O2 = 2 nitrate + NAD(+) + H(+)</text>
        <dbReference type="Rhea" id="RHEA:19469"/>
        <dbReference type="ChEBI" id="CHEBI:15378"/>
        <dbReference type="ChEBI" id="CHEBI:15379"/>
        <dbReference type="ChEBI" id="CHEBI:16480"/>
        <dbReference type="ChEBI" id="CHEBI:17632"/>
        <dbReference type="ChEBI" id="CHEBI:57540"/>
        <dbReference type="ChEBI" id="CHEBI:57945"/>
        <dbReference type="EC" id="1.14.12.17"/>
    </reaction>
</comment>
<feature type="domain" description="FAD-binding FR-type" evidence="19">
    <location>
        <begin position="152"/>
        <end position="263"/>
    </location>
</feature>
<dbReference type="GO" id="GO:0008941">
    <property type="term" value="F:nitric oxide dioxygenase NAD(P)H activity"/>
    <property type="evidence" value="ECO:0007669"/>
    <property type="project" value="UniProtKB-EC"/>
</dbReference>
<evidence type="ECO:0000256" key="3">
    <source>
        <dbReference type="ARBA" id="ARBA00022448"/>
    </source>
</evidence>
<dbReference type="EMBL" id="JBHTJO010000001">
    <property type="protein sequence ID" value="MFD0986127.1"/>
    <property type="molecule type" value="Genomic_DNA"/>
</dbReference>
<dbReference type="RefSeq" id="WP_379085669.1">
    <property type="nucleotide sequence ID" value="NZ_JBHTJO010000001.1"/>
</dbReference>
<dbReference type="PANTHER" id="PTHR43396:SF3">
    <property type="entry name" value="FLAVOHEMOPROTEIN"/>
    <property type="match status" value="1"/>
</dbReference>
<dbReference type="PANTHER" id="PTHR43396">
    <property type="entry name" value="FLAVOHEMOPROTEIN"/>
    <property type="match status" value="1"/>
</dbReference>
<keyword evidence="11 17" id="KW-0560">Oxidoreductase</keyword>
<evidence type="ECO:0000256" key="2">
    <source>
        <dbReference type="ARBA" id="ARBA00008414"/>
    </source>
</evidence>
<feature type="binding site" evidence="17">
    <location>
        <begin position="399"/>
        <end position="402"/>
    </location>
    <ligand>
        <name>FAD</name>
        <dbReference type="ChEBI" id="CHEBI:57692"/>
    </ligand>
</feature>
<dbReference type="InterPro" id="IPR017938">
    <property type="entry name" value="Riboflavin_synthase-like_b-brl"/>
</dbReference>
<proteinExistence type="inferred from homology"/>
<keyword evidence="21" id="KW-1185">Reference proteome</keyword>
<dbReference type="InterPro" id="IPR039261">
    <property type="entry name" value="FNR_nucleotide-bd"/>
</dbReference>
<dbReference type="Pfam" id="PF00042">
    <property type="entry name" value="Globin"/>
    <property type="match status" value="1"/>
</dbReference>
<reference evidence="21" key="1">
    <citation type="journal article" date="2019" name="Int. J. Syst. Evol. Microbiol.">
        <title>The Global Catalogue of Microorganisms (GCM) 10K type strain sequencing project: providing services to taxonomists for standard genome sequencing and annotation.</title>
        <authorList>
            <consortium name="The Broad Institute Genomics Platform"/>
            <consortium name="The Broad Institute Genome Sequencing Center for Infectious Disease"/>
            <person name="Wu L."/>
            <person name="Ma J."/>
        </authorList>
    </citation>
    <scope>NUCLEOTIDE SEQUENCE [LARGE SCALE GENOMIC DNA]</scope>
    <source>
        <strain evidence="21">CCUG 61697</strain>
    </source>
</reference>
<dbReference type="HAMAP" id="MF_01252">
    <property type="entry name" value="Hmp"/>
    <property type="match status" value="1"/>
</dbReference>
<dbReference type="InterPro" id="IPR001433">
    <property type="entry name" value="OxRdtase_FAD/NAD-bd"/>
</dbReference>
<gene>
    <name evidence="20" type="primary">hmpA</name>
    <name evidence="17" type="synonym">hmp</name>
    <name evidence="20" type="ORF">ACFQ2F_03325</name>
</gene>
<evidence type="ECO:0000256" key="16">
    <source>
        <dbReference type="ARBA" id="ARBA00049433"/>
    </source>
</evidence>
<comment type="similarity">
    <text evidence="1 17">In the C-terminal section; belongs to the flavoprotein pyridine nucleotide cytochrome reductase family.</text>
</comment>
<evidence type="ECO:0000313" key="20">
    <source>
        <dbReference type="EMBL" id="MFD0986127.1"/>
    </source>
</evidence>
<comment type="cofactor">
    <cofactor evidence="17">
        <name>FAD</name>
        <dbReference type="ChEBI" id="CHEBI:57692"/>
    </cofactor>
    <text evidence="17">Binds 1 FAD per subunit.</text>
</comment>
<dbReference type="NCBIfam" id="NF009805">
    <property type="entry name" value="PRK13289.1"/>
    <property type="match status" value="1"/>
</dbReference>
<dbReference type="InterPro" id="IPR023950">
    <property type="entry name" value="Hmp"/>
</dbReference>
<keyword evidence="9 17" id="KW-0274">FAD</keyword>
<feature type="binding site" description="proximal binding residue" evidence="17">
    <location>
        <position position="85"/>
    </location>
    <ligand>
        <name>heme b</name>
        <dbReference type="ChEBI" id="CHEBI:60344"/>
    </ligand>
    <ligandPart>
        <name>Fe</name>
        <dbReference type="ChEBI" id="CHEBI:18248"/>
    </ligandPart>
</feature>